<dbReference type="Proteomes" id="UP000000379">
    <property type="component" value="Chromosome"/>
</dbReference>
<dbReference type="HOGENOM" id="CLU_1958614_0_0_0"/>
<evidence type="ECO:0000256" key="1">
    <source>
        <dbReference type="SAM" id="MobiDB-lite"/>
    </source>
</evidence>
<reference evidence="3" key="1">
    <citation type="submission" date="2010-05" db="EMBL/GenBank/DDBJ databases">
        <title>The complete genome of Truepera radiovictris DSM 17093.</title>
        <authorList>
            <consortium name="US DOE Joint Genome Institute (JGI-PGF)"/>
            <person name="Lucas S."/>
            <person name="Copeland A."/>
            <person name="Lapidus A."/>
            <person name="Glavina del Rio T."/>
            <person name="Dalin E."/>
            <person name="Tice H."/>
            <person name="Bruce D."/>
            <person name="Goodwin L."/>
            <person name="Pitluck S."/>
            <person name="Kyrpides N."/>
            <person name="Mavromatis K."/>
            <person name="Ovchinnikova G."/>
            <person name="Munk A.C."/>
            <person name="Detter J.C."/>
            <person name="Han C."/>
            <person name="Tapia R."/>
            <person name="Land M."/>
            <person name="Hauser L."/>
            <person name="Markowitz V."/>
            <person name="Cheng J.-F."/>
            <person name="Hugenholtz P."/>
            <person name="Woyke T."/>
            <person name="Wu D."/>
            <person name="Tindall B."/>
            <person name="Pomrenke H.G."/>
            <person name="Brambilla E."/>
            <person name="Klenk H.-P."/>
            <person name="Eisen J.A."/>
        </authorList>
    </citation>
    <scope>NUCLEOTIDE SEQUENCE [LARGE SCALE GENOMIC DNA]</scope>
    <source>
        <strain evidence="3">DSM 17093 / CIP 108686 / LMG 22925 / RQ-24</strain>
    </source>
</reference>
<evidence type="ECO:0000313" key="3">
    <source>
        <dbReference type="Proteomes" id="UP000000379"/>
    </source>
</evidence>
<dbReference type="AlphaFoldDB" id="D7CSM2"/>
<gene>
    <name evidence="2" type="ordered locus">Trad_2332</name>
</gene>
<sequence length="128" mass="14100">MGAVGCPATAAVRVNVREVATPMVYRSRYLNRLMFSPPSYRERLRQVTPRAETTWGGSGARLGTAEPTPDASATAAPQGDLSERAPYLPTRELRDTLRRCEQAITAGRARIEDYEAFIICQQELASRG</sequence>
<protein>
    <submittedName>
        <fullName evidence="2">Uncharacterized protein</fullName>
    </submittedName>
</protein>
<keyword evidence="3" id="KW-1185">Reference proteome</keyword>
<name>D7CSM2_TRURR</name>
<reference evidence="2 3" key="2">
    <citation type="journal article" date="2011" name="Stand. Genomic Sci.">
        <title>Complete genome sequence of Truepera radiovictrix type strain (RQ-24).</title>
        <authorList>
            <person name="Ivanova N."/>
            <person name="Rohde C."/>
            <person name="Munk C."/>
            <person name="Nolan M."/>
            <person name="Lucas S."/>
            <person name="Del Rio T.G."/>
            <person name="Tice H."/>
            <person name="Deshpande S."/>
            <person name="Cheng J.F."/>
            <person name="Tapia R."/>
            <person name="Han C."/>
            <person name="Goodwin L."/>
            <person name="Pitluck S."/>
            <person name="Liolios K."/>
            <person name="Mavromatis K."/>
            <person name="Mikhailova N."/>
            <person name="Pati A."/>
            <person name="Chen A."/>
            <person name="Palaniappan K."/>
            <person name="Land M."/>
            <person name="Hauser L."/>
            <person name="Chang Y.J."/>
            <person name="Jeffries C.D."/>
            <person name="Brambilla E."/>
            <person name="Rohde M."/>
            <person name="Goker M."/>
            <person name="Tindall B.J."/>
            <person name="Woyke T."/>
            <person name="Bristow J."/>
            <person name="Eisen J.A."/>
            <person name="Markowitz V."/>
            <person name="Hugenholtz P."/>
            <person name="Kyrpides N.C."/>
            <person name="Klenk H.P."/>
            <person name="Lapidus A."/>
        </authorList>
    </citation>
    <scope>NUCLEOTIDE SEQUENCE [LARGE SCALE GENOMIC DNA]</scope>
    <source>
        <strain evidence="3">DSM 17093 / CIP 108686 / LMG 22925 / RQ-24</strain>
    </source>
</reference>
<dbReference type="KEGG" id="tra:Trad_2332"/>
<dbReference type="STRING" id="649638.Trad_2332"/>
<feature type="region of interest" description="Disordered" evidence="1">
    <location>
        <begin position="47"/>
        <end position="88"/>
    </location>
</feature>
<organism evidence="2 3">
    <name type="scientific">Truepera radiovictrix (strain DSM 17093 / CIP 108686 / LMG 22925 / RQ-24)</name>
    <dbReference type="NCBI Taxonomy" id="649638"/>
    <lineage>
        <taxon>Bacteria</taxon>
        <taxon>Thermotogati</taxon>
        <taxon>Deinococcota</taxon>
        <taxon>Deinococci</taxon>
        <taxon>Trueperales</taxon>
        <taxon>Trueperaceae</taxon>
        <taxon>Truepera</taxon>
    </lineage>
</organism>
<proteinExistence type="predicted"/>
<evidence type="ECO:0000313" key="2">
    <source>
        <dbReference type="EMBL" id="ADI15442.1"/>
    </source>
</evidence>
<accession>D7CSM2</accession>
<dbReference type="EMBL" id="CP002049">
    <property type="protein sequence ID" value="ADI15442.1"/>
    <property type="molecule type" value="Genomic_DNA"/>
</dbReference>